<gene>
    <name evidence="2" type="ORF">HAKA00212_LOCUS22693</name>
</gene>
<sequence>MDSFEQGKLKELLDEALRCEQQFSNGPSKPKDDTDNHDGDFLRFARMMRQGKIREATRFLTRRFSEGGVLDMNAEAVGKNGEPLGCTWLDVLKEKHPDQQPVSPEIFPSPDDPVPDLVGTEITAQHVEEAARRLHGAAGPSGVSAIEFSRWLLNYGNASAKIRESYAASINRLVNEAIPWDDLRAFLSGRGLGLDKLPGLRPLTIGNIDYRLATKVLLMVCGEDVEVLLGSDNLCGGLKAGLEGGFHAMLEKFQSDPEVEGILLLDAANAFNNLNRDQALAEIRKLWPRGARFAFNVYKGHKVIFVSGDEVHSKTGSTQGCGIAMQMHAVGSLPMVLEVKKEVPDVIQVLFADDDAGGGKIKSLKVWAEKMIELGPARGIFAEPTKSLLVVKPEFVGQAQELFADLQIPVVSSGKHLGGCVGDEGEMLDFVKKKVARWVKCVEFLAEAARKHPHEAYTSFTKSLQSEWRFLQRLIPGSSPCFKELDDVIARVFIPALVGRRVSDLEKRLFALPTRFAGLGIGVPSKQAQTAYDLSVASTSMVREAIQEGRRLDVPGHRAFFGVKQREHWGAAEAEHKAELEAVLLELEPDRRMRIRAQIDSKATAWLSALPLAEHSFDLSAEQWRDRLALQVGWQLKGLPAKCDGCGEPFTTDHALCCLHGGNVKIGHDQLRDGMVDFCMKAYGNCIREPVVRAASQRAMDGENDGLIADFATRGVWERSRDCLFDTRIVHAGSPGRASRGISYSSVLNSQARLKINKYKVAAEERRATFCPLIITVDGVAHASFQAFLRRVSAQLSAKWRRPLSSVTNWVRVRMQISLIRAVDLRLRGSRLKWTSSGFEDGAGLPFLGQ</sequence>
<accession>A0A7S3Y8R9</accession>
<evidence type="ECO:0000256" key="1">
    <source>
        <dbReference type="SAM" id="MobiDB-lite"/>
    </source>
</evidence>
<evidence type="ECO:0008006" key="3">
    <source>
        <dbReference type="Google" id="ProtNLM"/>
    </source>
</evidence>
<feature type="compositionally biased region" description="Basic and acidic residues" evidence="1">
    <location>
        <begin position="29"/>
        <end position="38"/>
    </location>
</feature>
<organism evidence="2">
    <name type="scientific">Heterosigma akashiwo</name>
    <name type="common">Chromophytic alga</name>
    <name type="synonym">Heterosigma carterae</name>
    <dbReference type="NCBI Taxonomy" id="2829"/>
    <lineage>
        <taxon>Eukaryota</taxon>
        <taxon>Sar</taxon>
        <taxon>Stramenopiles</taxon>
        <taxon>Ochrophyta</taxon>
        <taxon>Raphidophyceae</taxon>
        <taxon>Chattonellales</taxon>
        <taxon>Chattonellaceae</taxon>
        <taxon>Heterosigma</taxon>
    </lineage>
</organism>
<dbReference type="AlphaFoldDB" id="A0A7S3Y8R9"/>
<reference evidence="2" key="1">
    <citation type="submission" date="2021-01" db="EMBL/GenBank/DDBJ databases">
        <authorList>
            <person name="Corre E."/>
            <person name="Pelletier E."/>
            <person name="Niang G."/>
            <person name="Scheremetjew M."/>
            <person name="Finn R."/>
            <person name="Kale V."/>
            <person name="Holt S."/>
            <person name="Cochrane G."/>
            <person name="Meng A."/>
            <person name="Brown T."/>
            <person name="Cohen L."/>
        </authorList>
    </citation>
    <scope>NUCLEOTIDE SEQUENCE</scope>
    <source>
        <strain evidence="2">CCMP3107</strain>
    </source>
</reference>
<name>A0A7S3Y8R9_HETAK</name>
<evidence type="ECO:0000313" key="2">
    <source>
        <dbReference type="EMBL" id="CAE0644494.1"/>
    </source>
</evidence>
<protein>
    <recommendedName>
        <fullName evidence="3">Reverse transcriptase domain-containing protein</fullName>
    </recommendedName>
</protein>
<proteinExistence type="predicted"/>
<dbReference type="EMBL" id="HBIU01051329">
    <property type="protein sequence ID" value="CAE0644494.1"/>
    <property type="molecule type" value="Transcribed_RNA"/>
</dbReference>
<feature type="region of interest" description="Disordered" evidence="1">
    <location>
        <begin position="19"/>
        <end position="38"/>
    </location>
</feature>